<dbReference type="PROSITE" id="PS50913">
    <property type="entry name" value="GRIP"/>
    <property type="match status" value="1"/>
</dbReference>
<evidence type="ECO:0000256" key="4">
    <source>
        <dbReference type="SAM" id="MobiDB-lite"/>
    </source>
</evidence>
<protein>
    <recommendedName>
        <fullName evidence="5">GRIP domain-containing protein</fullName>
    </recommendedName>
</protein>
<dbReference type="VEuPathDB" id="FungiDB:NEUTE1DRAFT_130300"/>
<feature type="domain" description="GRIP" evidence="5">
    <location>
        <begin position="687"/>
        <end position="738"/>
    </location>
</feature>
<dbReference type="RefSeq" id="XP_009851907.1">
    <property type="nucleotide sequence ID" value="XM_009853605.1"/>
</dbReference>
<dbReference type="Pfam" id="PF10375">
    <property type="entry name" value="GRAB"/>
    <property type="match status" value="1"/>
</dbReference>
<dbReference type="GeneID" id="20825408"/>
<comment type="subcellular location">
    <subcellularLocation>
        <location evidence="1">Golgi apparatus</location>
    </subcellularLocation>
</comment>
<dbReference type="HOGENOM" id="CLU_020680_1_1_1"/>
<evidence type="ECO:0000313" key="7">
    <source>
        <dbReference type="Proteomes" id="UP000008065"/>
    </source>
</evidence>
<feature type="compositionally biased region" description="Basic and acidic residues" evidence="4">
    <location>
        <begin position="82"/>
        <end position="93"/>
    </location>
</feature>
<feature type="compositionally biased region" description="Low complexity" evidence="4">
    <location>
        <begin position="355"/>
        <end position="384"/>
    </location>
</feature>
<dbReference type="GO" id="GO:0031267">
    <property type="term" value="F:small GTPase binding"/>
    <property type="evidence" value="ECO:0007669"/>
    <property type="project" value="TreeGrafter"/>
</dbReference>
<feature type="compositionally biased region" description="Basic residues" evidence="4">
    <location>
        <begin position="154"/>
        <end position="167"/>
    </location>
</feature>
<feature type="region of interest" description="Disordered" evidence="4">
    <location>
        <begin position="137"/>
        <end position="395"/>
    </location>
</feature>
<feature type="compositionally biased region" description="Pro residues" evidence="4">
    <location>
        <begin position="200"/>
        <end position="209"/>
    </location>
</feature>
<feature type="compositionally biased region" description="Gly residues" evidence="4">
    <location>
        <begin position="739"/>
        <end position="748"/>
    </location>
</feature>
<evidence type="ECO:0000256" key="1">
    <source>
        <dbReference type="ARBA" id="ARBA00004555"/>
    </source>
</evidence>
<evidence type="ECO:0000256" key="2">
    <source>
        <dbReference type="ARBA" id="ARBA00023034"/>
    </source>
</evidence>
<keyword evidence="3" id="KW-0175">Coiled coil</keyword>
<evidence type="ECO:0000256" key="3">
    <source>
        <dbReference type="ARBA" id="ARBA00023054"/>
    </source>
</evidence>
<feature type="region of interest" description="Disordered" evidence="4">
    <location>
        <begin position="735"/>
        <end position="805"/>
    </location>
</feature>
<reference evidence="7" key="1">
    <citation type="journal article" date="2011" name="Genetics">
        <title>Massive changes in genome architecture accompany the transition to self-fertility in the filamentous fungus Neurospora tetrasperma.</title>
        <authorList>
            <person name="Ellison C.E."/>
            <person name="Stajich J.E."/>
            <person name="Jacobson D.J."/>
            <person name="Natvig D.O."/>
            <person name="Lapidus A."/>
            <person name="Foster B."/>
            <person name="Aerts A."/>
            <person name="Riley R."/>
            <person name="Lindquist E.A."/>
            <person name="Grigoriev I.V."/>
            <person name="Taylor J.W."/>
        </authorList>
    </citation>
    <scope>NUCLEOTIDE SEQUENCE [LARGE SCALE GENOMIC DNA]</scope>
    <source>
        <strain evidence="7">FGSC 2508 / P0657</strain>
    </source>
</reference>
<feature type="region of interest" description="Disordered" evidence="4">
    <location>
        <begin position="61"/>
        <end position="100"/>
    </location>
</feature>
<proteinExistence type="predicted"/>
<feature type="region of interest" description="Disordered" evidence="4">
    <location>
        <begin position="407"/>
        <end position="437"/>
    </location>
</feature>
<feature type="compositionally biased region" description="Low complexity" evidence="4">
    <location>
        <begin position="778"/>
        <end position="791"/>
    </location>
</feature>
<accession>F8MPD0</accession>
<dbReference type="AlphaFoldDB" id="F8MPD0"/>
<dbReference type="KEGG" id="nte:NEUTE1DRAFT130300"/>
<organism evidence="6 7">
    <name type="scientific">Neurospora tetrasperma (strain FGSC 2508 / ATCC MYA-4615 / P0657)</name>
    <dbReference type="NCBI Taxonomy" id="510951"/>
    <lineage>
        <taxon>Eukaryota</taxon>
        <taxon>Fungi</taxon>
        <taxon>Dikarya</taxon>
        <taxon>Ascomycota</taxon>
        <taxon>Pezizomycotina</taxon>
        <taxon>Sordariomycetes</taxon>
        <taxon>Sordariomycetidae</taxon>
        <taxon>Sordariales</taxon>
        <taxon>Sordariaceae</taxon>
        <taxon>Neurospora</taxon>
    </lineage>
</organism>
<dbReference type="InterPro" id="IPR000237">
    <property type="entry name" value="GRIP_dom"/>
</dbReference>
<evidence type="ECO:0000259" key="5">
    <source>
        <dbReference type="PROSITE" id="PS50913"/>
    </source>
</evidence>
<dbReference type="EMBL" id="GL891305">
    <property type="protein sequence ID" value="EGO56295.1"/>
    <property type="molecule type" value="Genomic_DNA"/>
</dbReference>
<dbReference type="GO" id="GO:0006888">
    <property type="term" value="P:endoplasmic reticulum to Golgi vesicle-mediated transport"/>
    <property type="evidence" value="ECO:0007669"/>
    <property type="project" value="TreeGrafter"/>
</dbReference>
<dbReference type="Gene3D" id="1.20.5.1700">
    <property type="match status" value="1"/>
</dbReference>
<name>F8MPD0_NEUT8</name>
<dbReference type="PANTHER" id="PTHR18921:SF2">
    <property type="entry name" value="THYROID RECEPTOR-INTERACTING PROTEIN 11"/>
    <property type="match status" value="1"/>
</dbReference>
<feature type="compositionally biased region" description="Low complexity" evidence="4">
    <location>
        <begin position="137"/>
        <end position="148"/>
    </location>
</feature>
<feature type="compositionally biased region" description="Low complexity" evidence="4">
    <location>
        <begin position="333"/>
        <end position="348"/>
    </location>
</feature>
<dbReference type="Proteomes" id="UP000008065">
    <property type="component" value="Unassembled WGS sequence"/>
</dbReference>
<gene>
    <name evidence="6" type="ORF">NEUTE1DRAFT_130300</name>
</gene>
<feature type="compositionally biased region" description="Low complexity" evidence="4">
    <location>
        <begin position="293"/>
        <end position="317"/>
    </location>
</feature>
<feature type="region of interest" description="Disordered" evidence="4">
    <location>
        <begin position="817"/>
        <end position="849"/>
    </location>
</feature>
<dbReference type="GO" id="GO:0007030">
    <property type="term" value="P:Golgi organization"/>
    <property type="evidence" value="ECO:0007669"/>
    <property type="project" value="TreeGrafter"/>
</dbReference>
<sequence>MSIRQLPVYKTDATARRQPDTRIQQPTIILCEVPSFKGYLGRRDVRGAEFVVDKGKHQNQRADFGVRVGPKAAVQGSDTDTDTDRHPDAHHDSNGGQSALPVSPGFASIVVMFVLHPVVAIEQVELTMSPSAPVTKAAQSAGQVSSSPAPSPANKRKKNNNNHKKKGAAATSNIKAKPKEGGGSNTPDAAPDTEVLSDQPPAPPPPPPQVEAEAAPAAERAEHTEEETALPVEETPASLNTSPKLDQVEAPAEDEDTDIEVPATVADHSDSENPPPPPDGDSNPAPDPDPESESASAASPAEDTTATTPAAAAATATIEINGHAPDSANGHIPNPSTTTTAPTMSTTTSPPPTEGSPVTNSTAADETPATTSSTTTTNNSTETSAKLEAMSQDREALRAEVEQLRKQLESIQSTHDEEVSQLRSDLEESEAAKEHAETQYQNLLDRVEKIKETLGERLKRDRARVEELETANEELQQAAQTQEEEAARLREQVDEQAREIDSLRSRTNLSQQNWGKEREDLEREVEHIRSELKKTSAAMGEWEVIAMEERSMREGLEAKATDLEEQLANVREAYERVAEERNTQSQAIDGLQRALQEIQEARKRELREMVESSEEQLAAMKKRAEEADAKAKEAQDARESLQKEMERTAPFEKEVKEKNLLIGKLRHEAIVLNDHLTRALKYIKKMKPEETIDRQIVTNHLLQFLSLDRSDPKKFQILQVIAGLLNWTDEQREQAGLARPGGSGGGLGSASSLLRLPTSPFHRTPSSPSLNHDFFSDMSTHTNNSSTMSPTAGSVREGSTGGGRESLADLWAGFLERSVEEASAQPPNKRKDSTSSTGTGNTGNTGGYA</sequence>
<dbReference type="InterPro" id="IPR019459">
    <property type="entry name" value="GRAB"/>
</dbReference>
<feature type="compositionally biased region" description="Gly residues" evidence="4">
    <location>
        <begin position="840"/>
        <end position="849"/>
    </location>
</feature>
<evidence type="ECO:0000313" key="6">
    <source>
        <dbReference type="EMBL" id="EGO56295.1"/>
    </source>
</evidence>
<dbReference type="GO" id="GO:0005794">
    <property type="term" value="C:Golgi apparatus"/>
    <property type="evidence" value="ECO:0007669"/>
    <property type="project" value="UniProtKB-SubCell"/>
</dbReference>
<keyword evidence="7" id="KW-1185">Reference proteome</keyword>
<keyword evidence="2" id="KW-0333">Golgi apparatus</keyword>
<dbReference type="PANTHER" id="PTHR18921">
    <property type="entry name" value="MYOSIN HEAVY CHAIN - RELATED"/>
    <property type="match status" value="1"/>
</dbReference>
<dbReference type="OrthoDB" id="425925at2759"/>